<dbReference type="SMART" id="SM00717">
    <property type="entry name" value="SANT"/>
    <property type="match status" value="2"/>
</dbReference>
<dbReference type="GO" id="GO:0006355">
    <property type="term" value="P:regulation of DNA-templated transcription"/>
    <property type="evidence" value="ECO:0007669"/>
    <property type="project" value="UniProtKB-ARBA"/>
</dbReference>
<dbReference type="InterPro" id="IPR021786">
    <property type="entry name" value="Cdc5p/Cef1_C"/>
</dbReference>
<comment type="similarity">
    <text evidence="2">Belongs to the CEF1 family.</text>
</comment>
<evidence type="ECO:0000256" key="11">
    <source>
        <dbReference type="ARBA" id="ARBA00023242"/>
    </source>
</evidence>
<evidence type="ECO:0000256" key="8">
    <source>
        <dbReference type="ARBA" id="ARBA00023125"/>
    </source>
</evidence>
<dbReference type="InterPro" id="IPR017930">
    <property type="entry name" value="Myb_dom"/>
</dbReference>
<evidence type="ECO:0000256" key="9">
    <source>
        <dbReference type="ARBA" id="ARBA00023187"/>
    </source>
</evidence>
<evidence type="ECO:0000256" key="10">
    <source>
        <dbReference type="ARBA" id="ARBA00023204"/>
    </source>
</evidence>
<dbReference type="CDD" id="cd00167">
    <property type="entry name" value="SANT"/>
    <property type="match status" value="1"/>
</dbReference>
<dbReference type="FunFam" id="1.10.10.60:FF:000091">
    <property type="entry name" value="CDC5 cell division cycle 5-like"/>
    <property type="match status" value="1"/>
</dbReference>
<keyword evidence="10" id="KW-0234">DNA repair</keyword>
<dbReference type="PANTHER" id="PTHR45885:SF1">
    <property type="entry name" value="CELL DIVISION CYCLE 5-LIKE PROTEIN"/>
    <property type="match status" value="1"/>
</dbReference>
<keyword evidence="8" id="KW-0238">DNA-binding</keyword>
<reference evidence="17 18" key="1">
    <citation type="journal article" date="2018" name="Sci. Data">
        <title>The draft genome sequence of cork oak.</title>
        <authorList>
            <person name="Ramos A.M."/>
            <person name="Usie A."/>
            <person name="Barbosa P."/>
            <person name="Barros P.M."/>
            <person name="Capote T."/>
            <person name="Chaves I."/>
            <person name="Simoes F."/>
            <person name="Abreu I."/>
            <person name="Carrasquinho I."/>
            <person name="Faro C."/>
            <person name="Guimaraes J.B."/>
            <person name="Mendonca D."/>
            <person name="Nobrega F."/>
            <person name="Rodrigues L."/>
            <person name="Saibo N.J.M."/>
            <person name="Varela M.C."/>
            <person name="Egas C."/>
            <person name="Matos J."/>
            <person name="Miguel C.M."/>
            <person name="Oliveira M.M."/>
            <person name="Ricardo C.P."/>
            <person name="Goncalves S."/>
        </authorList>
    </citation>
    <scope>NUCLEOTIDE SEQUENCE [LARGE SCALE GENOMIC DNA]</scope>
    <source>
        <strain evidence="18">cv. HL8</strain>
    </source>
</reference>
<dbReference type="GO" id="GO:0003677">
    <property type="term" value="F:DNA binding"/>
    <property type="evidence" value="ECO:0007669"/>
    <property type="project" value="UniProtKB-KW"/>
</dbReference>
<evidence type="ECO:0000256" key="13">
    <source>
        <dbReference type="SAM" id="Coils"/>
    </source>
</evidence>
<gene>
    <name evidence="17" type="primary">CDC5_4</name>
    <name evidence="17" type="ORF">CFP56_042788</name>
</gene>
<feature type="region of interest" description="Disordered" evidence="14">
    <location>
        <begin position="897"/>
        <end position="919"/>
    </location>
</feature>
<evidence type="ECO:0000259" key="16">
    <source>
        <dbReference type="PROSITE" id="PS51294"/>
    </source>
</evidence>
<feature type="domain" description="HTH myb-type" evidence="16">
    <location>
        <begin position="58"/>
        <end position="107"/>
    </location>
</feature>
<keyword evidence="11" id="KW-0539">Nucleus</keyword>
<feature type="region of interest" description="Disordered" evidence="14">
    <location>
        <begin position="110"/>
        <end position="150"/>
    </location>
</feature>
<evidence type="ECO:0000256" key="12">
    <source>
        <dbReference type="ARBA" id="ARBA00023306"/>
    </source>
</evidence>
<evidence type="ECO:0000313" key="18">
    <source>
        <dbReference type="Proteomes" id="UP000237347"/>
    </source>
</evidence>
<protein>
    <submittedName>
        <fullName evidence="17">Cell division cycle 5-like protein</fullName>
    </submittedName>
</protein>
<evidence type="ECO:0000256" key="3">
    <source>
        <dbReference type="ARBA" id="ARBA00022664"/>
    </source>
</evidence>
<accession>A0AAW0IT53</accession>
<dbReference type="GO" id="GO:0000398">
    <property type="term" value="P:mRNA splicing, via spliceosome"/>
    <property type="evidence" value="ECO:0007669"/>
    <property type="project" value="InterPro"/>
</dbReference>
<sequence>MRIMIKGGVWKNTEDEILKAAVMKYGKNQWARISSLLVRKSAKQCKARWYEWLDPSIKKTEWTREEDEKLLHLAKLMPTQWRTIAPIVGRTPSQCLERYEKLLDAACAKDENYEPGDDPRKLRPGEIDPNPESKPARPDPVDMDEDEKEMLSEARARLANTKGKKAKRKAREKQLEEARRLASLQKRRELKAAGIDNRHRKRKRRGIDYNAEIPFEKKAPAGFFDVSEENRPVDLVKFPVTIEELEGKRRNDVEAQLRKQDVAKNKIAQRQDAPSSILQANKMNDPETVRKRSKLMLPAPQISDHELEEIAKMGYASDLLAGSEEVSEGSGATRALLANYAQTPQPGMTPLRTPQRTPAGKGDAIMMEAENLARLRESQTPLLGGENPELHPSDFSGVTPKKRELQTPNPMLTPSATPGAAGLTPRIGMTPSRDGYSFSMTPKGTPLRDELHINEGMDIHESVKLEQRRQADLRRNLRSGLTNLPQPKNDYQIVMQPVPEDNEEQEEKIEEDMSDRIARERAEEEARQQALLRKRSKVLQRELPRPPAASLDLIRNSLMRADGDKSSFVPPTSIEQADEIIRKELLALLDHDNAKYPLDKKMNKEKKKGSKRSADGYTTSVPEIEDFEEDELKEADSLIKEEAQYLRVAMGHEDQSLDEFVEAHKTCLGDLMYFPTRGAYGLSSVAGNMEKLAALQNEFDNVKRKMDGDKAKAETLGKKVEILTQGYEKRARMGLWPQIEATIKLMDTAATELECFKALQKQEQLAASYRINGIQEEVQKQKELERTLQGRYGDLVAELERVQSLMEKYRVQAQKEEEIAAKNRALELAEAEEGKTVVPSTETPVPIASDEQHGSSVPVGPSHNENEGQQMDASRSPKTDMDVDVEKEHETLCIDTTVVPDNGPEGSDNKLSESERNPGGVLDMIVENDKMITNLVDDAAGDSSTGTEVAKEAQDIEDQLNVVEAGKLDGVLTKQEDQVSEASGNDDFGSGDAMQVSGGK</sequence>
<organism evidence="17 18">
    <name type="scientific">Quercus suber</name>
    <name type="common">Cork oak</name>
    <dbReference type="NCBI Taxonomy" id="58331"/>
    <lineage>
        <taxon>Eukaryota</taxon>
        <taxon>Viridiplantae</taxon>
        <taxon>Streptophyta</taxon>
        <taxon>Embryophyta</taxon>
        <taxon>Tracheophyta</taxon>
        <taxon>Spermatophyta</taxon>
        <taxon>Magnoliopsida</taxon>
        <taxon>eudicotyledons</taxon>
        <taxon>Gunneridae</taxon>
        <taxon>Pentapetalae</taxon>
        <taxon>rosids</taxon>
        <taxon>fabids</taxon>
        <taxon>Fagales</taxon>
        <taxon>Fagaceae</taxon>
        <taxon>Quercus</taxon>
    </lineage>
</organism>
<dbReference type="GO" id="GO:0005681">
    <property type="term" value="C:spliceosomal complex"/>
    <property type="evidence" value="ECO:0007669"/>
    <property type="project" value="UniProtKB-KW"/>
</dbReference>
<feature type="region of interest" description="Disordered" evidence="14">
    <location>
        <begin position="404"/>
        <end position="423"/>
    </location>
</feature>
<dbReference type="PANTHER" id="PTHR45885">
    <property type="entry name" value="CELL DIVISION CYCLE 5-LIKE PROTEIN"/>
    <property type="match status" value="1"/>
</dbReference>
<comment type="subcellular location">
    <subcellularLocation>
        <location evidence="1">Nucleus</location>
    </subcellularLocation>
</comment>
<dbReference type="InterPro" id="IPR047242">
    <property type="entry name" value="CDC5L/Cef1"/>
</dbReference>
<evidence type="ECO:0000256" key="7">
    <source>
        <dbReference type="ARBA" id="ARBA00023054"/>
    </source>
</evidence>
<feature type="compositionally biased region" description="Basic and acidic residues" evidence="14">
    <location>
        <begin position="907"/>
        <end position="916"/>
    </location>
</feature>
<keyword evidence="5" id="KW-0677">Repeat</keyword>
<feature type="coiled-coil region" evidence="13">
    <location>
        <begin position="799"/>
        <end position="832"/>
    </location>
</feature>
<dbReference type="Pfam" id="PF11831">
    <property type="entry name" value="Myb_Cef"/>
    <property type="match status" value="1"/>
</dbReference>
<dbReference type="GO" id="GO:0051301">
    <property type="term" value="P:cell division"/>
    <property type="evidence" value="ECO:0007669"/>
    <property type="project" value="UniProtKB-KW"/>
</dbReference>
<evidence type="ECO:0000259" key="15">
    <source>
        <dbReference type="PROSITE" id="PS50090"/>
    </source>
</evidence>
<dbReference type="InterPro" id="IPR047240">
    <property type="entry name" value="SANT_CDC5L_II"/>
</dbReference>
<feature type="compositionally biased region" description="Polar residues" evidence="14">
    <location>
        <begin position="272"/>
        <end position="282"/>
    </location>
</feature>
<evidence type="ECO:0000256" key="5">
    <source>
        <dbReference type="ARBA" id="ARBA00022737"/>
    </source>
</evidence>
<comment type="caution">
    <text evidence="17">The sequence shown here is derived from an EMBL/GenBank/DDBJ whole genome shotgun (WGS) entry which is preliminary data.</text>
</comment>
<feature type="domain" description="Myb-like" evidence="15">
    <location>
        <begin position="54"/>
        <end position="103"/>
    </location>
</feature>
<dbReference type="Proteomes" id="UP000237347">
    <property type="component" value="Unassembled WGS sequence"/>
</dbReference>
<keyword evidence="9" id="KW-0508">mRNA splicing</keyword>
<evidence type="ECO:0000313" key="17">
    <source>
        <dbReference type="EMBL" id="KAK7817503.1"/>
    </source>
</evidence>
<feature type="compositionally biased region" description="Polar residues" evidence="14">
    <location>
        <begin position="406"/>
        <end position="416"/>
    </location>
</feature>
<dbReference type="Gene3D" id="1.10.10.60">
    <property type="entry name" value="Homeodomain-like"/>
    <property type="match status" value="2"/>
</dbReference>
<dbReference type="GO" id="GO:0006281">
    <property type="term" value="P:DNA repair"/>
    <property type="evidence" value="ECO:0007669"/>
    <property type="project" value="UniProtKB-KW"/>
</dbReference>
<feature type="domain" description="Myb-like" evidence="15">
    <location>
        <begin position="2"/>
        <end position="53"/>
    </location>
</feature>
<feature type="region of interest" description="Disordered" evidence="14">
    <location>
        <begin position="599"/>
        <end position="626"/>
    </location>
</feature>
<dbReference type="InterPro" id="IPR009057">
    <property type="entry name" value="Homeodomain-like_sf"/>
</dbReference>
<keyword evidence="4" id="KW-0747">Spliceosome</keyword>
<dbReference type="PROSITE" id="PS51294">
    <property type="entry name" value="HTH_MYB"/>
    <property type="match status" value="2"/>
</dbReference>
<feature type="region of interest" description="Disordered" evidence="14">
    <location>
        <begin position="972"/>
        <end position="1000"/>
    </location>
</feature>
<dbReference type="AlphaFoldDB" id="A0AAW0IT53"/>
<dbReference type="CDD" id="cd11659">
    <property type="entry name" value="SANT_CDC5_II"/>
    <property type="match status" value="1"/>
</dbReference>
<dbReference type="GO" id="GO:0000974">
    <property type="term" value="C:Prp19 complex"/>
    <property type="evidence" value="ECO:0007669"/>
    <property type="project" value="InterPro"/>
</dbReference>
<evidence type="ECO:0000256" key="2">
    <source>
        <dbReference type="ARBA" id="ARBA00010506"/>
    </source>
</evidence>
<dbReference type="Pfam" id="PF13921">
    <property type="entry name" value="Myb_DNA-bind_6"/>
    <property type="match status" value="1"/>
</dbReference>
<feature type="domain" description="HTH myb-type" evidence="16">
    <location>
        <begin position="2"/>
        <end position="57"/>
    </location>
</feature>
<feature type="coiled-coil region" evidence="13">
    <location>
        <begin position="685"/>
        <end position="712"/>
    </location>
</feature>
<proteinExistence type="inferred from homology"/>
<dbReference type="SUPFAM" id="SSF46689">
    <property type="entry name" value="Homeodomain-like"/>
    <property type="match status" value="1"/>
</dbReference>
<evidence type="ECO:0000256" key="6">
    <source>
        <dbReference type="ARBA" id="ARBA00022763"/>
    </source>
</evidence>
<keyword evidence="12" id="KW-0131">Cell cycle</keyword>
<keyword evidence="6" id="KW-0227">DNA damage</keyword>
<dbReference type="FunFam" id="1.10.10.60:FF:000021">
    <property type="entry name" value="CDC5 cell division cycle 5-like"/>
    <property type="match status" value="1"/>
</dbReference>
<feature type="region of interest" description="Disordered" evidence="14">
    <location>
        <begin position="832"/>
        <end position="877"/>
    </location>
</feature>
<feature type="region of interest" description="Disordered" evidence="14">
    <location>
        <begin position="264"/>
        <end position="286"/>
    </location>
</feature>
<evidence type="ECO:0000256" key="1">
    <source>
        <dbReference type="ARBA" id="ARBA00004123"/>
    </source>
</evidence>
<name>A0AAW0IT53_QUESU</name>
<dbReference type="PROSITE" id="PS50090">
    <property type="entry name" value="MYB_LIKE"/>
    <property type="match status" value="2"/>
</dbReference>
<dbReference type="EMBL" id="PKMF04000880">
    <property type="protein sequence ID" value="KAK7817503.1"/>
    <property type="molecule type" value="Genomic_DNA"/>
</dbReference>
<evidence type="ECO:0000256" key="14">
    <source>
        <dbReference type="SAM" id="MobiDB-lite"/>
    </source>
</evidence>
<keyword evidence="3" id="KW-0507">mRNA processing</keyword>
<feature type="compositionally biased region" description="Basic and acidic residues" evidence="14">
    <location>
        <begin position="110"/>
        <end position="126"/>
    </location>
</feature>
<keyword evidence="18" id="KW-1185">Reference proteome</keyword>
<keyword evidence="7 13" id="KW-0175">Coiled coil</keyword>
<dbReference type="InterPro" id="IPR001005">
    <property type="entry name" value="SANT/Myb"/>
</dbReference>
<evidence type="ECO:0000256" key="4">
    <source>
        <dbReference type="ARBA" id="ARBA00022728"/>
    </source>
</evidence>